<dbReference type="AlphaFoldDB" id="A0A5D0CUA9"/>
<feature type="transmembrane region" description="Helical" evidence="7">
    <location>
        <begin position="108"/>
        <end position="126"/>
    </location>
</feature>
<dbReference type="GO" id="GO:0022857">
    <property type="term" value="F:transmembrane transporter activity"/>
    <property type="evidence" value="ECO:0007669"/>
    <property type="project" value="InterPro"/>
</dbReference>
<evidence type="ECO:0000256" key="2">
    <source>
        <dbReference type="ARBA" id="ARBA00022448"/>
    </source>
</evidence>
<feature type="transmembrane region" description="Helical" evidence="7">
    <location>
        <begin position="346"/>
        <end position="364"/>
    </location>
</feature>
<feature type="transmembrane region" description="Helical" evidence="7">
    <location>
        <begin position="385"/>
        <end position="404"/>
    </location>
</feature>
<keyword evidence="4 7" id="KW-0812">Transmembrane</keyword>
<dbReference type="RefSeq" id="WP_148451386.1">
    <property type="nucleotide sequence ID" value="NZ_VSDO01000002.1"/>
</dbReference>
<reference evidence="9 10" key="1">
    <citation type="submission" date="2019-08" db="EMBL/GenBank/DDBJ databases">
        <title>Genome sequencing of Paenibacillus faecis DSM 23593(T).</title>
        <authorList>
            <person name="Kook J.-K."/>
            <person name="Park S.-N."/>
            <person name="Lim Y.K."/>
        </authorList>
    </citation>
    <scope>NUCLEOTIDE SEQUENCE [LARGE SCALE GENOMIC DNA]</scope>
    <source>
        <strain evidence="9 10">DSM 23593</strain>
    </source>
</reference>
<keyword evidence="2" id="KW-0813">Transport</keyword>
<evidence type="ECO:0000256" key="6">
    <source>
        <dbReference type="ARBA" id="ARBA00023136"/>
    </source>
</evidence>
<dbReference type="InterPro" id="IPR011701">
    <property type="entry name" value="MFS"/>
</dbReference>
<evidence type="ECO:0000256" key="3">
    <source>
        <dbReference type="ARBA" id="ARBA00022475"/>
    </source>
</evidence>
<keyword evidence="5 7" id="KW-1133">Transmembrane helix</keyword>
<evidence type="ECO:0000313" key="10">
    <source>
        <dbReference type="Proteomes" id="UP000325218"/>
    </source>
</evidence>
<dbReference type="OrthoDB" id="2403626at2"/>
<name>A0A5D0CUA9_9BACL</name>
<comment type="subcellular location">
    <subcellularLocation>
        <location evidence="1">Cell membrane</location>
        <topology evidence="1">Multi-pass membrane protein</topology>
    </subcellularLocation>
</comment>
<feature type="transmembrane region" description="Helical" evidence="7">
    <location>
        <begin position="12"/>
        <end position="34"/>
    </location>
</feature>
<feature type="transmembrane region" description="Helical" evidence="7">
    <location>
        <begin position="194"/>
        <end position="214"/>
    </location>
</feature>
<keyword evidence="3" id="KW-1003">Cell membrane</keyword>
<feature type="transmembrane region" description="Helical" evidence="7">
    <location>
        <begin position="79"/>
        <end position="102"/>
    </location>
</feature>
<comment type="caution">
    <text evidence="9">The sequence shown here is derived from an EMBL/GenBank/DDBJ whole genome shotgun (WGS) entry which is preliminary data.</text>
</comment>
<protein>
    <submittedName>
        <fullName evidence="9">MFS transporter</fullName>
    </submittedName>
</protein>
<dbReference type="PANTHER" id="PTHR42718:SF46">
    <property type="entry name" value="BLR6921 PROTEIN"/>
    <property type="match status" value="1"/>
</dbReference>
<feature type="transmembrane region" description="Helical" evidence="7">
    <location>
        <begin position="256"/>
        <end position="277"/>
    </location>
</feature>
<gene>
    <name evidence="9" type="ORF">FRY98_08725</name>
</gene>
<dbReference type="EMBL" id="VSDO01000002">
    <property type="protein sequence ID" value="TYA12784.1"/>
    <property type="molecule type" value="Genomic_DNA"/>
</dbReference>
<dbReference type="Gene3D" id="1.20.1250.20">
    <property type="entry name" value="MFS general substrate transporter like domains"/>
    <property type="match status" value="1"/>
</dbReference>
<dbReference type="SUPFAM" id="SSF103473">
    <property type="entry name" value="MFS general substrate transporter"/>
    <property type="match status" value="1"/>
</dbReference>
<dbReference type="Proteomes" id="UP000325218">
    <property type="component" value="Unassembled WGS sequence"/>
</dbReference>
<evidence type="ECO:0000256" key="7">
    <source>
        <dbReference type="SAM" id="Phobius"/>
    </source>
</evidence>
<dbReference type="PRINTS" id="PR01036">
    <property type="entry name" value="TCRTETB"/>
</dbReference>
<feature type="transmembrane region" description="Helical" evidence="7">
    <location>
        <begin position="220"/>
        <end position="236"/>
    </location>
</feature>
<evidence type="ECO:0000259" key="8">
    <source>
        <dbReference type="PROSITE" id="PS50850"/>
    </source>
</evidence>
<feature type="transmembrane region" description="Helical" evidence="7">
    <location>
        <begin position="289"/>
        <end position="309"/>
    </location>
</feature>
<feature type="transmembrane region" description="Helical" evidence="7">
    <location>
        <begin position="321"/>
        <end position="340"/>
    </location>
</feature>
<dbReference type="Gene3D" id="1.20.1720.10">
    <property type="entry name" value="Multidrug resistance protein D"/>
    <property type="match status" value="1"/>
</dbReference>
<feature type="transmembrane region" description="Helical" evidence="7">
    <location>
        <begin position="46"/>
        <end position="67"/>
    </location>
</feature>
<dbReference type="Pfam" id="PF07690">
    <property type="entry name" value="MFS_1"/>
    <property type="match status" value="1"/>
</dbReference>
<dbReference type="GO" id="GO:0005886">
    <property type="term" value="C:plasma membrane"/>
    <property type="evidence" value="ECO:0007669"/>
    <property type="project" value="UniProtKB-SubCell"/>
</dbReference>
<feature type="transmembrane region" description="Helical" evidence="7">
    <location>
        <begin position="138"/>
        <end position="159"/>
    </location>
</feature>
<organism evidence="9 10">
    <name type="scientific">Paenibacillus faecis</name>
    <dbReference type="NCBI Taxonomy" id="862114"/>
    <lineage>
        <taxon>Bacteria</taxon>
        <taxon>Bacillati</taxon>
        <taxon>Bacillota</taxon>
        <taxon>Bacilli</taxon>
        <taxon>Bacillales</taxon>
        <taxon>Paenibacillaceae</taxon>
        <taxon>Paenibacillus</taxon>
    </lineage>
</organism>
<sequence>MSFDRNLSAADRLIRVLAFTMVLSSMSATMFNIVLPEISKQFQLTFAQVSWVTSIYLLIYAIGSVIYGKVSDRFKPKNLLTFGLLVFFVGSMIGLISSAYWMVLLARILQAMGAAVIPAMAMIIPVRYFPAERRGRALGITATGLAIGSAVGPVVSSLLVSVFHWRWLFMIPLLILLTLPMYRKLLRDEPVAKGRIDWPGGGLLAGAVALFLLAVTQSGGWFSGLASLAFLILFILRIRMAADPFLPPRLFSNKSYVWGLVLAVVSMGTSYSLPFLTPYLLADLNRLEPGWIGFTMVPGALATAMLGSTGGKLADSRGTAVLFRVAVLLNLLCFVLLSSFAGITPIGIAAFLILGNVGQMFLQISMTKTISLSLPKEQTGVGMGLLSMLNFLAGAAASATYSRIVDLGTSQAWNPINAFPASATYSNIYLVLAAVQICAMLLFSRHFGGGTSRARLVQETSGRS</sequence>
<dbReference type="PROSITE" id="PS50850">
    <property type="entry name" value="MFS"/>
    <property type="match status" value="1"/>
</dbReference>
<feature type="domain" description="Major facilitator superfamily (MFS) profile" evidence="8">
    <location>
        <begin position="13"/>
        <end position="451"/>
    </location>
</feature>
<accession>A0A5D0CUA9</accession>
<dbReference type="InterPro" id="IPR020846">
    <property type="entry name" value="MFS_dom"/>
</dbReference>
<evidence type="ECO:0000256" key="4">
    <source>
        <dbReference type="ARBA" id="ARBA00022692"/>
    </source>
</evidence>
<keyword evidence="6 7" id="KW-0472">Membrane</keyword>
<dbReference type="PANTHER" id="PTHR42718">
    <property type="entry name" value="MAJOR FACILITATOR SUPERFAMILY MULTIDRUG TRANSPORTER MFSC"/>
    <property type="match status" value="1"/>
</dbReference>
<dbReference type="InterPro" id="IPR036259">
    <property type="entry name" value="MFS_trans_sf"/>
</dbReference>
<evidence type="ECO:0000313" key="9">
    <source>
        <dbReference type="EMBL" id="TYA12784.1"/>
    </source>
</evidence>
<feature type="transmembrane region" description="Helical" evidence="7">
    <location>
        <begin position="424"/>
        <end position="443"/>
    </location>
</feature>
<evidence type="ECO:0000256" key="1">
    <source>
        <dbReference type="ARBA" id="ARBA00004651"/>
    </source>
</evidence>
<proteinExistence type="predicted"/>
<keyword evidence="10" id="KW-1185">Reference proteome</keyword>
<evidence type="ECO:0000256" key="5">
    <source>
        <dbReference type="ARBA" id="ARBA00022989"/>
    </source>
</evidence>
<feature type="transmembrane region" description="Helical" evidence="7">
    <location>
        <begin position="165"/>
        <end position="182"/>
    </location>
</feature>
<dbReference type="CDD" id="cd17321">
    <property type="entry name" value="MFS_MMR_MDR_like"/>
    <property type="match status" value="1"/>
</dbReference>